<dbReference type="Proteomes" id="UP000215596">
    <property type="component" value="Unassembled WGS sequence"/>
</dbReference>
<dbReference type="InterPro" id="IPR029062">
    <property type="entry name" value="Class_I_gatase-like"/>
</dbReference>
<reference evidence="2 3" key="1">
    <citation type="submission" date="2017-07" db="EMBL/GenBank/DDBJ databases">
        <title>Isolation and whole genome analysis of endospore-forming bacteria from heroin.</title>
        <authorList>
            <person name="Kalinowski J."/>
            <person name="Ahrens B."/>
            <person name="Al-Dilaimi A."/>
            <person name="Winkler A."/>
            <person name="Wibberg D."/>
            <person name="Schleenbecker U."/>
            <person name="Ruckert C."/>
            <person name="Wolfel R."/>
            <person name="Grass G."/>
        </authorList>
    </citation>
    <scope>NUCLEOTIDE SEQUENCE [LARGE SCALE GENOMIC DNA]</scope>
    <source>
        <strain evidence="2 3">7537-G1</strain>
    </source>
</reference>
<name>A0A268F3V4_9BACL</name>
<sequence length="684" mass="77246">MSANEWWWHQPLRIIQPNMQVKDTARIDPERLAKQLKEMCANTVVFNVGGIYAWYRSEVPFHHVNEFLPDQGDLLQEMIECFHREGLRFVARYDFSKADDFVYQHRPEWFVRSKDGEPEIIGAKRPGNWSLLMSTCINTGYRNEALAVPVLRETLNQYDIDGVFFNNPGTIPCLCGNCQDKYQELYGYPMPENQAELDRTWGSICLRHNMELLNGTIKEIRKEVPVLGYYNLFHESLEDRKAGSDLLCTEPQNVLSRGYRHIPEFWKPALSIKLGRGKALAAPPLGIVHSCPGMDWRHTGMPPAEYAFWLAQIPAYGGQIWHSLTGIPDTITDKRILRTVKAHNSREEKLAEEMHEVEALAETALLWHSGRSVGGWADGLVSRQIPFDILPQEEAGLVTLKRYRTVIVPELYPIGQRELSSWRAYVEQGGNLVVEGRLSSGPFRKELADLLGIEPAMTVSEHLTASYLRFEGTANPLQKGMEDTQLIPHRGHVVYCKPSPDAHVLATLVPPFSPLESVGAPPERASLSVPRTDIPLVVRHEKGLGSVLFLTFSLSELIDEFKLGEHYQLLDNLIDLSNRGERLLRVAPNAGLQATIYRNRNGFLLHFVNGTGRRPLAQPVPLHHLEVRLPLSLTGGIAEVNGLLENGKLPFTTDGAELRFTVPQVQVWEAVKITCGHKEPEQAR</sequence>
<accession>A0A268F3V4</accession>
<dbReference type="InterPro" id="IPR028212">
    <property type="entry name" value="GHL6"/>
</dbReference>
<gene>
    <name evidence="2" type="ORF">CHH67_01910</name>
</gene>
<dbReference type="InterPro" id="IPR017853">
    <property type="entry name" value="GH"/>
</dbReference>
<evidence type="ECO:0000259" key="1">
    <source>
        <dbReference type="Pfam" id="PF08532"/>
    </source>
</evidence>
<protein>
    <recommendedName>
        <fullName evidence="1">Beta-galactosidase trimerisation domain-containing protein</fullName>
    </recommendedName>
</protein>
<dbReference type="EMBL" id="NPBY01000006">
    <property type="protein sequence ID" value="PAD80049.1"/>
    <property type="molecule type" value="Genomic_DNA"/>
</dbReference>
<dbReference type="InterPro" id="IPR013738">
    <property type="entry name" value="Beta_galactosidase_Trimer"/>
</dbReference>
<dbReference type="AlphaFoldDB" id="A0A268F3V4"/>
<dbReference type="Gene3D" id="3.20.20.80">
    <property type="entry name" value="Glycosidases"/>
    <property type="match status" value="1"/>
</dbReference>
<dbReference type="SUPFAM" id="SSF52317">
    <property type="entry name" value="Class I glutamine amidotransferase-like"/>
    <property type="match status" value="1"/>
</dbReference>
<dbReference type="GO" id="GO:0004565">
    <property type="term" value="F:beta-galactosidase activity"/>
    <property type="evidence" value="ECO:0007669"/>
    <property type="project" value="InterPro"/>
</dbReference>
<comment type="caution">
    <text evidence="2">The sequence shown here is derived from an EMBL/GenBank/DDBJ whole genome shotgun (WGS) entry which is preliminary data.</text>
</comment>
<dbReference type="RefSeq" id="WP_095263284.1">
    <property type="nucleotide sequence ID" value="NZ_NPBY01000006.1"/>
</dbReference>
<feature type="domain" description="Beta-galactosidase trimerisation" evidence="1">
    <location>
        <begin position="371"/>
        <end position="434"/>
    </location>
</feature>
<dbReference type="Pfam" id="PF14871">
    <property type="entry name" value="GHL6"/>
    <property type="match status" value="1"/>
</dbReference>
<dbReference type="Gene3D" id="3.40.50.880">
    <property type="match status" value="1"/>
</dbReference>
<proteinExistence type="predicted"/>
<dbReference type="SUPFAM" id="SSF51445">
    <property type="entry name" value="(Trans)glycosidases"/>
    <property type="match status" value="1"/>
</dbReference>
<dbReference type="Pfam" id="PF08532">
    <property type="entry name" value="Glyco_hydro_42M"/>
    <property type="match status" value="1"/>
</dbReference>
<evidence type="ECO:0000313" key="2">
    <source>
        <dbReference type="EMBL" id="PAD80049.1"/>
    </source>
</evidence>
<evidence type="ECO:0000313" key="3">
    <source>
        <dbReference type="Proteomes" id="UP000215596"/>
    </source>
</evidence>
<dbReference type="CDD" id="cd03143">
    <property type="entry name" value="A4_beta-galactosidase_middle_domain"/>
    <property type="match status" value="1"/>
</dbReference>
<dbReference type="OrthoDB" id="9780891at2"/>
<dbReference type="GO" id="GO:0005975">
    <property type="term" value="P:carbohydrate metabolic process"/>
    <property type="evidence" value="ECO:0007669"/>
    <property type="project" value="InterPro"/>
</dbReference>
<organism evidence="2 3">
    <name type="scientific">Paenibacillus campinasensis</name>
    <dbReference type="NCBI Taxonomy" id="66347"/>
    <lineage>
        <taxon>Bacteria</taxon>
        <taxon>Bacillati</taxon>
        <taxon>Bacillota</taxon>
        <taxon>Bacilli</taxon>
        <taxon>Bacillales</taxon>
        <taxon>Paenibacillaceae</taxon>
        <taxon>Paenibacillus</taxon>
    </lineage>
</organism>